<evidence type="ECO:0000256" key="1">
    <source>
        <dbReference type="ARBA" id="ARBA00001933"/>
    </source>
</evidence>
<dbReference type="GO" id="GO:0006565">
    <property type="term" value="P:L-serine catabolic process"/>
    <property type="evidence" value="ECO:0007669"/>
    <property type="project" value="TreeGrafter"/>
</dbReference>
<comment type="cofactor">
    <cofactor evidence="1">
        <name>pyridoxal 5'-phosphate</name>
        <dbReference type="ChEBI" id="CHEBI:597326"/>
    </cofactor>
</comment>
<dbReference type="InterPro" id="IPR000634">
    <property type="entry name" value="Ser/Thr_deHydtase_PyrdxlP-BS"/>
</dbReference>
<organism evidence="5">
    <name type="scientific">marine metagenome</name>
    <dbReference type="NCBI Taxonomy" id="408172"/>
    <lineage>
        <taxon>unclassified sequences</taxon>
        <taxon>metagenomes</taxon>
        <taxon>ecological metagenomes</taxon>
    </lineage>
</organism>
<accession>A0A382G763</accession>
<reference evidence="5" key="1">
    <citation type="submission" date="2018-05" db="EMBL/GenBank/DDBJ databases">
        <authorList>
            <person name="Lanie J.A."/>
            <person name="Ng W.-L."/>
            <person name="Kazmierczak K.M."/>
            <person name="Andrzejewski T.M."/>
            <person name="Davidsen T.M."/>
            <person name="Wayne K.J."/>
            <person name="Tettelin H."/>
            <person name="Glass J.I."/>
            <person name="Rusch D."/>
            <person name="Podicherti R."/>
            <person name="Tsui H.-C.T."/>
            <person name="Winkler M.E."/>
        </authorList>
    </citation>
    <scope>NUCLEOTIDE SEQUENCE</scope>
</reference>
<dbReference type="InterPro" id="IPR036052">
    <property type="entry name" value="TrpB-like_PALP_sf"/>
</dbReference>
<dbReference type="GO" id="GO:0004794">
    <property type="term" value="F:threonine deaminase activity"/>
    <property type="evidence" value="ECO:0007669"/>
    <property type="project" value="TreeGrafter"/>
</dbReference>
<keyword evidence="3" id="KW-0456">Lyase</keyword>
<evidence type="ECO:0000256" key="3">
    <source>
        <dbReference type="ARBA" id="ARBA00023239"/>
    </source>
</evidence>
<evidence type="ECO:0000259" key="4">
    <source>
        <dbReference type="Pfam" id="PF00291"/>
    </source>
</evidence>
<dbReference type="PANTHER" id="PTHR48078">
    <property type="entry name" value="THREONINE DEHYDRATASE, MITOCHONDRIAL-RELATED"/>
    <property type="match status" value="1"/>
</dbReference>
<dbReference type="Pfam" id="PF00291">
    <property type="entry name" value="PALP"/>
    <property type="match status" value="1"/>
</dbReference>
<protein>
    <recommendedName>
        <fullName evidence="4">Tryptophan synthase beta chain-like PALP domain-containing protein</fullName>
    </recommendedName>
</protein>
<gene>
    <name evidence="5" type="ORF">METZ01_LOCUS223247</name>
</gene>
<dbReference type="GO" id="GO:0030170">
    <property type="term" value="F:pyridoxal phosphate binding"/>
    <property type="evidence" value="ECO:0007669"/>
    <property type="project" value="InterPro"/>
</dbReference>
<dbReference type="InterPro" id="IPR001926">
    <property type="entry name" value="TrpB-like_PALP"/>
</dbReference>
<dbReference type="SUPFAM" id="SSF53686">
    <property type="entry name" value="Tryptophan synthase beta subunit-like PLP-dependent enzymes"/>
    <property type="match status" value="1"/>
</dbReference>
<dbReference type="EMBL" id="UINC01053637">
    <property type="protein sequence ID" value="SVB70393.1"/>
    <property type="molecule type" value="Genomic_DNA"/>
</dbReference>
<dbReference type="InterPro" id="IPR050147">
    <property type="entry name" value="Ser/Thr_Dehydratase"/>
</dbReference>
<dbReference type="GO" id="GO:0003941">
    <property type="term" value="F:L-serine ammonia-lyase activity"/>
    <property type="evidence" value="ECO:0007669"/>
    <property type="project" value="TreeGrafter"/>
</dbReference>
<dbReference type="Gene3D" id="3.40.50.1100">
    <property type="match status" value="2"/>
</dbReference>
<dbReference type="GO" id="GO:0009097">
    <property type="term" value="P:isoleucine biosynthetic process"/>
    <property type="evidence" value="ECO:0007669"/>
    <property type="project" value="TreeGrafter"/>
</dbReference>
<dbReference type="AlphaFoldDB" id="A0A382G763"/>
<feature type="domain" description="Tryptophan synthase beta chain-like PALP" evidence="4">
    <location>
        <begin position="17"/>
        <end position="305"/>
    </location>
</feature>
<keyword evidence="2" id="KW-0663">Pyridoxal phosphate</keyword>
<evidence type="ECO:0000313" key="5">
    <source>
        <dbReference type="EMBL" id="SVB70393.1"/>
    </source>
</evidence>
<sequence length="321" mass="34304">MLKPTPEQSASASNVISKYLDPTPLELNTELCSRIGAESYVKCEYMSPVRSFKARGALNLVHHLKQLKKVSYLSTASTGNHGAAMSFACRKYGLPLTVGVPVNADKSKVALIRKFGAKLEFLGQDLDETKKIMLQNPAPREPFFIEDGSSSEIVAGTSTIALEIIEQIEQLDMVLVPVGNGALIGGIGTVIKATNPSIKVIGVQAEEAPCMTLSFKAGKPVNTESCNTFATGMAVRVSIPEAVSLISEVVDDMVLVGEREMKQAMGIYYVCTGRMLEGAGVAAFAGALKISREIKGKTICLIATGANLDQSLKQEVIDNFI</sequence>
<evidence type="ECO:0000256" key="2">
    <source>
        <dbReference type="ARBA" id="ARBA00022898"/>
    </source>
</evidence>
<dbReference type="GO" id="GO:0006567">
    <property type="term" value="P:L-threonine catabolic process"/>
    <property type="evidence" value="ECO:0007669"/>
    <property type="project" value="TreeGrafter"/>
</dbReference>
<dbReference type="PROSITE" id="PS00165">
    <property type="entry name" value="DEHYDRATASE_SER_THR"/>
    <property type="match status" value="1"/>
</dbReference>
<proteinExistence type="predicted"/>
<dbReference type="PANTHER" id="PTHR48078:SF7">
    <property type="entry name" value="BLL6502 PROTEIN"/>
    <property type="match status" value="1"/>
</dbReference>
<name>A0A382G763_9ZZZZ</name>